<evidence type="ECO:0000313" key="4">
    <source>
        <dbReference type="Proteomes" id="UP000674318"/>
    </source>
</evidence>
<dbReference type="KEGG" id="phet:94291344"/>
<dbReference type="RefSeq" id="XP_067758269.1">
    <property type="nucleotide sequence ID" value="XM_067901267.1"/>
</dbReference>
<dbReference type="EMBL" id="JAFJZO010000016">
    <property type="protein sequence ID" value="KAG5508801.1"/>
    <property type="molecule type" value="Genomic_DNA"/>
</dbReference>
<evidence type="ECO:0000259" key="2">
    <source>
        <dbReference type="PROSITE" id="PS50878"/>
    </source>
</evidence>
<evidence type="ECO:0000256" key="1">
    <source>
        <dbReference type="SAM" id="MobiDB-lite"/>
    </source>
</evidence>
<dbReference type="Proteomes" id="UP000674318">
    <property type="component" value="Unassembled WGS sequence"/>
</dbReference>
<dbReference type="GeneID" id="94291344"/>
<proteinExistence type="predicted"/>
<feature type="compositionally biased region" description="Low complexity" evidence="1">
    <location>
        <begin position="233"/>
        <end position="245"/>
    </location>
</feature>
<dbReference type="PANTHER" id="PTHR33332">
    <property type="entry name" value="REVERSE TRANSCRIPTASE DOMAIN-CONTAINING PROTEIN"/>
    <property type="match status" value="1"/>
</dbReference>
<dbReference type="PROSITE" id="PS50878">
    <property type="entry name" value="RT_POL"/>
    <property type="match status" value="1"/>
</dbReference>
<feature type="region of interest" description="Disordered" evidence="1">
    <location>
        <begin position="215"/>
        <end position="279"/>
    </location>
</feature>
<evidence type="ECO:0000313" key="3">
    <source>
        <dbReference type="EMBL" id="KAG5508801.1"/>
    </source>
</evidence>
<dbReference type="OrthoDB" id="278217at2759"/>
<sequence length="279" mass="30868">MESAHITSLVETARDEYHSLIMLRRSGVGLPRRHNRAQRTLIILVDFRKVFATVEHSTLVKLLMRLPARLLIHWLRNLPVHRDARVKLGNRLSPRYGLEAGVPQGTVLGPQLFSMYIASPLGLLVDKHPDVQLDMCADDLAISILRRARDEGVGIGNNILVDVVPHGAIQTNGMKVGPPKCEAALLCTLPSHTGEDRVSRSLLHGSACSSDLAIRRRKNEPSASRPATRHTRANFNNNANAIQNQTRRRDGGRGAAKLLGKSQMRTLTAAHEATCPRRR</sequence>
<comment type="caution">
    <text evidence="3">The sequence shown here is derived from an EMBL/GenBank/DDBJ whole genome shotgun (WGS) entry which is preliminary data.</text>
</comment>
<reference evidence="3 4" key="1">
    <citation type="submission" date="2021-02" db="EMBL/GenBank/DDBJ databases">
        <title>Porcisia hertigi Genome sequencing and assembly.</title>
        <authorList>
            <person name="Almutairi H."/>
            <person name="Gatherer D."/>
        </authorList>
    </citation>
    <scope>NUCLEOTIDE SEQUENCE [LARGE SCALE GENOMIC DNA]</scope>
    <source>
        <strain evidence="3 4">C119</strain>
    </source>
</reference>
<name>A0A836ICJ2_9TRYP</name>
<dbReference type="AlphaFoldDB" id="A0A836ICJ2"/>
<accession>A0A836ICJ2</accession>
<dbReference type="InterPro" id="IPR000477">
    <property type="entry name" value="RT_dom"/>
</dbReference>
<organism evidence="3 4">
    <name type="scientific">Porcisia hertigi</name>
    <dbReference type="NCBI Taxonomy" id="2761500"/>
    <lineage>
        <taxon>Eukaryota</taxon>
        <taxon>Discoba</taxon>
        <taxon>Euglenozoa</taxon>
        <taxon>Kinetoplastea</taxon>
        <taxon>Metakinetoplastina</taxon>
        <taxon>Trypanosomatida</taxon>
        <taxon>Trypanosomatidae</taxon>
        <taxon>Leishmaniinae</taxon>
        <taxon>Porcisia</taxon>
    </lineage>
</organism>
<keyword evidence="4" id="KW-1185">Reference proteome</keyword>
<feature type="domain" description="Reverse transcriptase" evidence="2">
    <location>
        <begin position="1"/>
        <end position="202"/>
    </location>
</feature>
<protein>
    <recommendedName>
        <fullName evidence="2">Reverse transcriptase domain-containing protein</fullName>
    </recommendedName>
</protein>
<gene>
    <name evidence="3" type="ORF">JKF63_05300</name>
</gene>
<dbReference type="Pfam" id="PF00078">
    <property type="entry name" value="RVT_1"/>
    <property type="match status" value="1"/>
</dbReference>